<dbReference type="PANTHER" id="PTHR43130">
    <property type="entry name" value="ARAC-FAMILY TRANSCRIPTIONAL REGULATOR"/>
    <property type="match status" value="1"/>
</dbReference>
<evidence type="ECO:0000259" key="1">
    <source>
        <dbReference type="Pfam" id="PF01965"/>
    </source>
</evidence>
<protein>
    <submittedName>
        <fullName evidence="2">Transcriptional regulator</fullName>
    </submittedName>
</protein>
<dbReference type="Proteomes" id="UP000240317">
    <property type="component" value="Unassembled WGS sequence"/>
</dbReference>
<evidence type="ECO:0000313" key="3">
    <source>
        <dbReference type="Proteomes" id="UP000240317"/>
    </source>
</evidence>
<accession>A0A2T3WCX6</accession>
<gene>
    <name evidence="2" type="ORF">C8263_01555</name>
</gene>
<dbReference type="Pfam" id="PF01965">
    <property type="entry name" value="DJ-1_PfpI"/>
    <property type="match status" value="1"/>
</dbReference>
<dbReference type="GO" id="GO:0006355">
    <property type="term" value="P:regulation of DNA-templated transcription"/>
    <property type="evidence" value="ECO:0007669"/>
    <property type="project" value="TreeGrafter"/>
</dbReference>
<evidence type="ECO:0000313" key="2">
    <source>
        <dbReference type="EMBL" id="PTA69727.1"/>
    </source>
</evidence>
<dbReference type="InterPro" id="IPR002818">
    <property type="entry name" value="DJ-1/PfpI"/>
</dbReference>
<sequence>MSSLTPDPDAQTGPVVALPVYHGVSELELGVMVTVLRLCGGDRVAVTVNRSRISVITAGGLVTTPHVLYAALPEPGALLLPGGPGAARAARDPLLRAFLAAHPGLPTGASGSGLLLLGEAGTLDGRVVGGPADLADTLWGFTPADVRPGEVVTDGPLCSAPAGLGALHAALHVAGTLWGQEAAQEAAQRIGAGAMLALQAT</sequence>
<name>A0A2T3WCX6_9DEIO</name>
<dbReference type="SUPFAM" id="SSF52317">
    <property type="entry name" value="Class I glutamine amidotransferase-like"/>
    <property type="match status" value="1"/>
</dbReference>
<dbReference type="PANTHER" id="PTHR43130:SF3">
    <property type="entry name" value="HTH-TYPE TRANSCRIPTIONAL REGULATOR RV1931C"/>
    <property type="match status" value="1"/>
</dbReference>
<feature type="domain" description="DJ-1/PfpI" evidence="1">
    <location>
        <begin position="16"/>
        <end position="160"/>
    </location>
</feature>
<dbReference type="InterPro" id="IPR029062">
    <property type="entry name" value="Class_I_gatase-like"/>
</dbReference>
<keyword evidence="3" id="KW-1185">Reference proteome</keyword>
<dbReference type="RefSeq" id="WP_107136319.1">
    <property type="nucleotide sequence ID" value="NZ_PYSV01000001.1"/>
</dbReference>
<dbReference type="OrthoDB" id="69993at2"/>
<proteinExistence type="predicted"/>
<comment type="caution">
    <text evidence="2">The sequence shown here is derived from an EMBL/GenBank/DDBJ whole genome shotgun (WGS) entry which is preliminary data.</text>
</comment>
<reference evidence="2 3" key="1">
    <citation type="submission" date="2018-03" db="EMBL/GenBank/DDBJ databases">
        <title>Draft genome of Deinococcus sp. OD32.</title>
        <authorList>
            <person name="Wang X.-P."/>
            <person name="Du Z.-J."/>
        </authorList>
    </citation>
    <scope>NUCLEOTIDE SEQUENCE [LARGE SCALE GENOMIC DNA]</scope>
    <source>
        <strain evidence="2 3">OD32</strain>
    </source>
</reference>
<dbReference type="AlphaFoldDB" id="A0A2T3WCX6"/>
<dbReference type="Gene3D" id="3.40.50.880">
    <property type="match status" value="1"/>
</dbReference>
<organism evidence="2 3">
    <name type="scientific">Deinococcus arcticus</name>
    <dbReference type="NCBI Taxonomy" id="2136176"/>
    <lineage>
        <taxon>Bacteria</taxon>
        <taxon>Thermotogati</taxon>
        <taxon>Deinococcota</taxon>
        <taxon>Deinococci</taxon>
        <taxon>Deinococcales</taxon>
        <taxon>Deinococcaceae</taxon>
        <taxon>Deinococcus</taxon>
    </lineage>
</organism>
<dbReference type="InterPro" id="IPR052158">
    <property type="entry name" value="INH-QAR"/>
</dbReference>
<dbReference type="EMBL" id="PYSV01000001">
    <property type="protein sequence ID" value="PTA69727.1"/>
    <property type="molecule type" value="Genomic_DNA"/>
</dbReference>